<dbReference type="Proteomes" id="UP000014227">
    <property type="component" value="Chromosome I"/>
</dbReference>
<accession>S0EWM6</accession>
<keyword evidence="4" id="KW-0963">Cytoplasm</keyword>
<protein>
    <recommendedName>
        <fullName evidence="3">glutamate formimidoyltransferase</fullName>
        <ecNumber evidence="3">2.1.2.5</ecNumber>
    </recommendedName>
</protein>
<evidence type="ECO:0000256" key="4">
    <source>
        <dbReference type="ARBA" id="ARBA00022490"/>
    </source>
</evidence>
<dbReference type="SMART" id="SM01222">
    <property type="entry name" value="FTCD_N"/>
    <property type="match status" value="1"/>
</dbReference>
<organism evidence="10 11">
    <name type="scientific">Chthonomonas calidirosea (strain DSM 23976 / ICMP 18418 / T49)</name>
    <dbReference type="NCBI Taxonomy" id="1303518"/>
    <lineage>
        <taxon>Bacteria</taxon>
        <taxon>Bacillati</taxon>
        <taxon>Armatimonadota</taxon>
        <taxon>Chthonomonadia</taxon>
        <taxon>Chthonomonadales</taxon>
        <taxon>Chthonomonadaceae</taxon>
        <taxon>Chthonomonas</taxon>
    </lineage>
</organism>
<dbReference type="InterPro" id="IPR051623">
    <property type="entry name" value="FTCD"/>
</dbReference>
<gene>
    <name evidence="10" type="ORF">CCALI_01998</name>
</gene>
<dbReference type="GO" id="GO:0030409">
    <property type="term" value="F:glutamate formimidoyltransferase activity"/>
    <property type="evidence" value="ECO:0007669"/>
    <property type="project" value="UniProtKB-EC"/>
</dbReference>
<dbReference type="InterPro" id="IPR013802">
    <property type="entry name" value="Formiminotransferase_C"/>
</dbReference>
<evidence type="ECO:0000256" key="6">
    <source>
        <dbReference type="ARBA" id="ARBA00022808"/>
    </source>
</evidence>
<evidence type="ECO:0000256" key="1">
    <source>
        <dbReference type="ARBA" id="ARBA00004496"/>
    </source>
</evidence>
<evidence type="ECO:0000256" key="5">
    <source>
        <dbReference type="ARBA" id="ARBA00022679"/>
    </source>
</evidence>
<dbReference type="PATRIC" id="fig|1303518.3.peg.2060"/>
<dbReference type="GO" id="GO:0005737">
    <property type="term" value="C:cytoplasm"/>
    <property type="evidence" value="ECO:0007669"/>
    <property type="project" value="UniProtKB-SubCell"/>
</dbReference>
<dbReference type="Pfam" id="PF07837">
    <property type="entry name" value="FTCD_N"/>
    <property type="match status" value="1"/>
</dbReference>
<dbReference type="NCBIfam" id="TIGR02024">
    <property type="entry name" value="FtcD"/>
    <property type="match status" value="1"/>
</dbReference>
<dbReference type="SMART" id="SM01221">
    <property type="entry name" value="FTCD"/>
    <property type="match status" value="1"/>
</dbReference>
<dbReference type="Gene3D" id="3.30.990.10">
    <property type="entry name" value="Formiminotransferase, N-terminal subdomain"/>
    <property type="match status" value="1"/>
</dbReference>
<proteinExistence type="predicted"/>
<name>S0EWM6_CHTCT</name>
<comment type="pathway">
    <text evidence="2">Amino-acid degradation; L-histidine degradation into L-glutamate; L-glutamate from N-formimidoyl-L-glutamate (transferase route): step 1/1.</text>
</comment>
<keyword evidence="5 10" id="KW-0808">Transferase</keyword>
<sequence>MLGEAVFQCVPNFSEGRRREVVEAIANAAQRAGAVVADWSLDPDHNRSVVSLLGDAQQIEAGALAAAAEAVKHIDMRRHQGLHPRTGAVDVLPVVPVRKVGREEAVALAHTIGKQLAEQLKIPVLFYEWAARPGRETALPKLRQGGWEHIAQSVLDPDFGPSHPHPTAGVAIVGARGPLIAYNILLNTANAAIARELARTIRQQREHVPELEGVRAMGLFLPSRGLAQLSMNLTCPEKTPLPVVFEWVKQSARKLGAAPLESEIIGLIPQKALGDAKPEDILWHGYRPQKLLEWWLAR</sequence>
<evidence type="ECO:0000259" key="8">
    <source>
        <dbReference type="SMART" id="SM01221"/>
    </source>
</evidence>
<evidence type="ECO:0000256" key="3">
    <source>
        <dbReference type="ARBA" id="ARBA00012252"/>
    </source>
</evidence>
<keyword evidence="11" id="KW-1185">Reference proteome</keyword>
<dbReference type="eggNOG" id="COG3643">
    <property type="taxonomic scope" value="Bacteria"/>
</dbReference>
<dbReference type="KEGG" id="ccz:CCALI_01998"/>
<dbReference type="STRING" id="454171.CP488_02091"/>
<feature type="domain" description="Formiminotransferase N-terminal subdomain" evidence="9">
    <location>
        <begin position="5"/>
        <end position="177"/>
    </location>
</feature>
<dbReference type="PANTHER" id="PTHR12234">
    <property type="entry name" value="FORMIMINOTRANSFERASE-CYCLODEAMINASE"/>
    <property type="match status" value="1"/>
</dbReference>
<dbReference type="InterPro" id="IPR012886">
    <property type="entry name" value="Formiminotransferase_N"/>
</dbReference>
<reference evidence="11" key="1">
    <citation type="submission" date="2013-03" db="EMBL/GenBank/DDBJ databases">
        <title>Genome sequence of Chthonomonas calidirosea, the first sequenced genome from the Armatimonadetes phylum (formally candidate division OP10).</title>
        <authorList>
            <person name="Lee K.C.Y."/>
            <person name="Morgan X.C."/>
            <person name="Dunfield P.F."/>
            <person name="Tamas I."/>
            <person name="Houghton K.M."/>
            <person name="Vyssotski M."/>
            <person name="Ryan J.L.J."/>
            <person name="Lagutin K."/>
            <person name="McDonald I.R."/>
            <person name="Stott M.B."/>
        </authorList>
    </citation>
    <scope>NUCLEOTIDE SEQUENCE [LARGE SCALE GENOMIC DNA]</scope>
    <source>
        <strain evidence="11">DSM 23976 / ICMP 18418 / T49</strain>
    </source>
</reference>
<comment type="subcellular location">
    <subcellularLocation>
        <location evidence="1">Cytoplasm</location>
    </subcellularLocation>
</comment>
<evidence type="ECO:0000256" key="2">
    <source>
        <dbReference type="ARBA" id="ARBA00005082"/>
    </source>
</evidence>
<dbReference type="Gene3D" id="3.30.70.670">
    <property type="entry name" value="Formiminotransferase, C-terminal subdomain"/>
    <property type="match status" value="1"/>
</dbReference>
<dbReference type="InterPro" id="IPR037064">
    <property type="entry name" value="Formiminotransferase_N_sf"/>
</dbReference>
<dbReference type="InParanoid" id="S0EWM6"/>
<dbReference type="InterPro" id="IPR004227">
    <property type="entry name" value="Formiminotransferase_cat"/>
</dbReference>
<keyword evidence="6" id="KW-0369">Histidine metabolism</keyword>
<evidence type="ECO:0000259" key="9">
    <source>
        <dbReference type="SMART" id="SM01222"/>
    </source>
</evidence>
<feature type="domain" description="Formiminotransferase C-terminal subdomain" evidence="8">
    <location>
        <begin position="178"/>
        <end position="295"/>
    </location>
</feature>
<dbReference type="GO" id="GO:0019557">
    <property type="term" value="P:L-histidine catabolic process to glutamate and formate"/>
    <property type="evidence" value="ECO:0007669"/>
    <property type="project" value="UniProtKB-UniPathway"/>
</dbReference>
<dbReference type="AlphaFoldDB" id="S0EWM6"/>
<dbReference type="Pfam" id="PF02971">
    <property type="entry name" value="FTCD"/>
    <property type="match status" value="1"/>
</dbReference>
<dbReference type="GO" id="GO:0019556">
    <property type="term" value="P:L-histidine catabolic process to glutamate and formamide"/>
    <property type="evidence" value="ECO:0007669"/>
    <property type="project" value="UniProtKB-UniPathway"/>
</dbReference>
<dbReference type="UniPathway" id="UPA00379">
    <property type="reaction ID" value="UER00555"/>
</dbReference>
<evidence type="ECO:0000313" key="10">
    <source>
        <dbReference type="EMBL" id="CCW35805.1"/>
    </source>
</evidence>
<evidence type="ECO:0000256" key="7">
    <source>
        <dbReference type="ARBA" id="ARBA00022954"/>
    </source>
</evidence>
<dbReference type="PANTHER" id="PTHR12234:SF1">
    <property type="entry name" value="FORMIMINOTRANSFERASE N-TERMINAL SUBDOMAIN-CONTAINING PROTEIN"/>
    <property type="match status" value="1"/>
</dbReference>
<dbReference type="InterPro" id="IPR037070">
    <property type="entry name" value="Formiminotransferase_C_sf"/>
</dbReference>
<keyword evidence="7" id="KW-0290">Folate-binding</keyword>
<evidence type="ECO:0000313" key="11">
    <source>
        <dbReference type="Proteomes" id="UP000014227"/>
    </source>
</evidence>
<dbReference type="EMBL" id="HF951689">
    <property type="protein sequence ID" value="CCW35805.1"/>
    <property type="molecule type" value="Genomic_DNA"/>
</dbReference>
<dbReference type="HOGENOM" id="CLU_040037_0_0_0"/>
<dbReference type="SUPFAM" id="SSF55116">
    <property type="entry name" value="Formiminotransferase domain of formiminotransferase-cyclodeaminase"/>
    <property type="match status" value="2"/>
</dbReference>
<dbReference type="GO" id="GO:0005542">
    <property type="term" value="F:folic acid binding"/>
    <property type="evidence" value="ECO:0007669"/>
    <property type="project" value="UniProtKB-KW"/>
</dbReference>
<dbReference type="EC" id="2.1.2.5" evidence="3"/>
<dbReference type="InterPro" id="IPR022384">
    <property type="entry name" value="FormiminoTrfase_cat_dom_sf"/>
</dbReference>